<accession>A0A368V7T1</accession>
<dbReference type="EMBL" id="QPJB01000002">
    <property type="protein sequence ID" value="RCW37162.1"/>
    <property type="molecule type" value="Genomic_DNA"/>
</dbReference>
<comment type="caution">
    <text evidence="2">The sequence shown here is derived from an EMBL/GenBank/DDBJ whole genome shotgun (WGS) entry which is preliminary data.</text>
</comment>
<dbReference type="Pfam" id="PF07396">
    <property type="entry name" value="Porin_O_P"/>
    <property type="match status" value="1"/>
</dbReference>
<name>A0A368V7T1_MARNT</name>
<evidence type="ECO:0000313" key="1">
    <source>
        <dbReference type="EMBL" id="RBP76289.1"/>
    </source>
</evidence>
<keyword evidence="4" id="KW-1185">Reference proteome</keyword>
<protein>
    <submittedName>
        <fullName evidence="2">Phosphate-selective porin OprO/OprP</fullName>
    </submittedName>
</protein>
<dbReference type="EMBL" id="QNSA01000002">
    <property type="protein sequence ID" value="RBP76289.1"/>
    <property type="molecule type" value="Genomic_DNA"/>
</dbReference>
<dbReference type="Gene3D" id="2.40.160.10">
    <property type="entry name" value="Porin"/>
    <property type="match status" value="1"/>
</dbReference>
<proteinExistence type="predicted"/>
<dbReference type="Proteomes" id="UP000253065">
    <property type="component" value="Unassembled WGS sequence"/>
</dbReference>
<sequence length="374" mass="41116">MNEQAGKLLAFALLPMIGSDALASDGDGGALAEVSGYIAAGVDHYGAFHDEDGEESTTRGVLRNAKLQVELAWGDAWEAEIDGGYEIEGDNRDAELGDAYVQYNGPDRLAVRLGQFKEPFGMERLTSYSSLSTGERSMATSAFAPGRSLGVMVGQYRKSSTWALGLFSDERKPEDGSAVTARVSRAPVRSEDQVLHLGAAASWRQHREEEFQIKDEAEVFSADNVVRSPRFEARESRLAGVEAGWQFHRLTVTAEVMAQEVRRKGGEWWRFTGGYVQAGLLLTDDQRPYERGEFKRIKPKSNGGALELVARYSAVDLRDRSIGAEASVTTVGLNYYLGKDIQLRLNYLMPEISGNRLSPDPGGNAATLRLVYRF</sequence>
<dbReference type="SUPFAM" id="SSF56935">
    <property type="entry name" value="Porins"/>
    <property type="match status" value="1"/>
</dbReference>
<evidence type="ECO:0000313" key="2">
    <source>
        <dbReference type="EMBL" id="RCW37162.1"/>
    </source>
</evidence>
<evidence type="ECO:0000313" key="3">
    <source>
        <dbReference type="Proteomes" id="UP000252795"/>
    </source>
</evidence>
<dbReference type="Proteomes" id="UP000252795">
    <property type="component" value="Unassembled WGS sequence"/>
</dbReference>
<dbReference type="RefSeq" id="WP_022993065.1">
    <property type="nucleotide sequence ID" value="NZ_JAHVHZ010000002.1"/>
</dbReference>
<evidence type="ECO:0000313" key="4">
    <source>
        <dbReference type="Proteomes" id="UP000253065"/>
    </source>
</evidence>
<dbReference type="InterPro" id="IPR010870">
    <property type="entry name" value="Porin_O/P"/>
</dbReference>
<organism evidence="2 3">
    <name type="scientific">Marinobacter nauticus</name>
    <name type="common">Marinobacter hydrocarbonoclasticus</name>
    <name type="synonym">Marinobacter aquaeolei</name>
    <dbReference type="NCBI Taxonomy" id="2743"/>
    <lineage>
        <taxon>Bacteria</taxon>
        <taxon>Pseudomonadati</taxon>
        <taxon>Pseudomonadota</taxon>
        <taxon>Gammaproteobacteria</taxon>
        <taxon>Pseudomonadales</taxon>
        <taxon>Marinobacteraceae</taxon>
        <taxon>Marinobacter</taxon>
    </lineage>
</organism>
<dbReference type="InterPro" id="IPR023614">
    <property type="entry name" value="Porin_dom_sf"/>
</dbReference>
<gene>
    <name evidence="2" type="ORF">DET51_102309</name>
    <name evidence="1" type="ORF">DET64_102309</name>
</gene>
<dbReference type="AlphaFoldDB" id="A0A368V7T1"/>
<reference evidence="2 3" key="1">
    <citation type="submission" date="2018-07" db="EMBL/GenBank/DDBJ databases">
        <title>Freshwater and sediment microbial communities from various areas in North America, analyzing microbe dynamics in response to fracking.</title>
        <authorList>
            <person name="Lamendella R."/>
        </authorList>
    </citation>
    <scope>NUCLEOTIDE SEQUENCE [LARGE SCALE GENOMIC DNA]</scope>
    <source>
        <strain evidence="2 3">114E</strain>
        <strain evidence="1 4">114E_o</strain>
    </source>
</reference>